<name>A0A6F9DH88_9ASCI</name>
<feature type="compositionally biased region" description="Polar residues" evidence="1">
    <location>
        <begin position="139"/>
        <end position="151"/>
    </location>
</feature>
<feature type="region of interest" description="Disordered" evidence="1">
    <location>
        <begin position="126"/>
        <end position="228"/>
    </location>
</feature>
<feature type="compositionally biased region" description="Acidic residues" evidence="1">
    <location>
        <begin position="201"/>
        <end position="216"/>
    </location>
</feature>
<dbReference type="GO" id="GO:0032007">
    <property type="term" value="P:negative regulation of TOR signaling"/>
    <property type="evidence" value="ECO:0007669"/>
    <property type="project" value="InterPro"/>
</dbReference>
<dbReference type="GO" id="GO:0005737">
    <property type="term" value="C:cytoplasm"/>
    <property type="evidence" value="ECO:0007669"/>
    <property type="project" value="TreeGrafter"/>
</dbReference>
<reference evidence="2" key="1">
    <citation type="submission" date="2020-04" db="EMBL/GenBank/DDBJ databases">
        <authorList>
            <person name="Neveu A P."/>
        </authorList>
    </citation>
    <scope>NUCLEOTIDE SEQUENCE</scope>
    <source>
        <tissue evidence="2">Whole embryo</tissue>
    </source>
</reference>
<organism evidence="2">
    <name type="scientific">Phallusia mammillata</name>
    <dbReference type="NCBI Taxonomy" id="59560"/>
    <lineage>
        <taxon>Eukaryota</taxon>
        <taxon>Metazoa</taxon>
        <taxon>Chordata</taxon>
        <taxon>Tunicata</taxon>
        <taxon>Ascidiacea</taxon>
        <taxon>Phlebobranchia</taxon>
        <taxon>Ascidiidae</taxon>
        <taxon>Phallusia</taxon>
    </lineage>
</organism>
<proteinExistence type="evidence at transcript level"/>
<dbReference type="InterPro" id="IPR026682">
    <property type="entry name" value="AKT1S1"/>
</dbReference>
<feature type="compositionally biased region" description="Basic residues" evidence="1">
    <location>
        <begin position="165"/>
        <end position="178"/>
    </location>
</feature>
<accession>A0A6F9DH88</accession>
<dbReference type="PANTHER" id="PTHR21844">
    <property type="entry name" value="AKT1 SUBSTRATE 1 PROTEIN"/>
    <property type="match status" value="1"/>
</dbReference>
<dbReference type="PANTHER" id="PTHR21844:SF2">
    <property type="entry name" value="PROLINE-RICH AKT1 SUBSTRATE 1"/>
    <property type="match status" value="1"/>
</dbReference>
<feature type="region of interest" description="Disordered" evidence="1">
    <location>
        <begin position="271"/>
        <end position="295"/>
    </location>
</feature>
<dbReference type="AlphaFoldDB" id="A0A6F9DH88"/>
<evidence type="ECO:0000256" key="1">
    <source>
        <dbReference type="SAM" id="MobiDB-lite"/>
    </source>
</evidence>
<dbReference type="GO" id="GO:0048011">
    <property type="term" value="P:neurotrophin TRK receptor signaling pathway"/>
    <property type="evidence" value="ECO:0007669"/>
    <property type="project" value="InterPro"/>
</dbReference>
<gene>
    <name evidence="2" type="primary">LOC100176540</name>
</gene>
<protein>
    <submittedName>
        <fullName evidence="2">Uncharacterized protein LOC100176540</fullName>
    </submittedName>
</protein>
<sequence length="333" mass="36494">MSSHNKDAWRNLKLAVDKFSQSTGAEVAVATVGLFESSNDNYQRKDPTVYGHGSLYHQVKKGLELVGKEDAGLTFGSQGMQKSLYDVNEANVDNSNMTGKPILASKGNHIALDPVSRSLSTSFRTLKLDSHPPPINPGLSGSTINSSTAGSSPDHGGQGIIPQRSGKRKGKNKKSKKHSQSEELEFGENLLFDESNHSSEEGDDSTEDSNDSEDDFQPSNRVYNVPLPQSRDTMNAAFATSLPVNINLEWGQGPMFDNASRFRDNRGPHPPMYNPKSRQVPSKPTIIRADKTPQPDTMMASMQALARSVTDDTALIFGERPRPRTQEGFKKNF</sequence>
<evidence type="ECO:0000313" key="2">
    <source>
        <dbReference type="EMBL" id="CAB3260983.1"/>
    </source>
</evidence>
<dbReference type="EMBL" id="LR786461">
    <property type="protein sequence ID" value="CAB3260983.1"/>
    <property type="molecule type" value="mRNA"/>
</dbReference>